<keyword evidence="2" id="KW-0732">Signal</keyword>
<dbReference type="Pfam" id="PF26215">
    <property type="entry name" value="HTH_animal"/>
    <property type="match status" value="1"/>
</dbReference>
<dbReference type="Proteomes" id="UP000024635">
    <property type="component" value="Unassembled WGS sequence"/>
</dbReference>
<dbReference type="EMBL" id="JARK01001444">
    <property type="protein sequence ID" value="EYC01321.1"/>
    <property type="molecule type" value="Genomic_DNA"/>
</dbReference>
<dbReference type="GO" id="GO:0006508">
    <property type="term" value="P:proteolysis"/>
    <property type="evidence" value="ECO:0007669"/>
    <property type="project" value="InterPro"/>
</dbReference>
<dbReference type="InterPro" id="IPR000477">
    <property type="entry name" value="RT_dom"/>
</dbReference>
<dbReference type="GO" id="GO:0004222">
    <property type="term" value="F:metalloendopeptidase activity"/>
    <property type="evidence" value="ECO:0007669"/>
    <property type="project" value="InterPro"/>
</dbReference>
<proteinExistence type="inferred from homology"/>
<feature type="domain" description="Helix-turn-helix" evidence="5">
    <location>
        <begin position="444"/>
        <end position="495"/>
    </location>
</feature>
<sequence>MWWLLLLPLYSCALGVTSKWEDKMENVGNTTGYNVASELLTQALNFSVDPCANFFEFSCGNWIANHPIPSGKFSHSQFGLVSDKVREKMRELLESEEIFGSKSMNALKMIYKRCMDKGERVTARRLLEIIREYGVWPMVEGDDKWRVGDFDLTSLLAHVSEVRGLRTFISVGIHYDIKNSSRYVIASRSPQTLPYGRAHFIGDERQIERDLLGSVRITAFKVRPIVSCVGGPTDRIGWFLNTMIGQLLNYIPAHLTNTQMFLNRLRTAKITDNCVVEPFDVNALYTNVSNDSAMQAIFELLSEHSGTINLYGFSVSGVMLLLKACLDCNVLRWYGKYFAQIRGLAMGQRLAPTLAIAFMAKIELPALECRPLLYCRYFDDCFVICATQAEMDKCFHLMNEQSEHIELTRDKPINGWLPFLNVQVKMTKGVYWTKWYRKPSSKNILVHFLSAHPTHLKRAVVTNMFRTATKVCSGLAENEESLVLARQIAASNGYGSYISMSKRRREALARKRDPNTTEKIPFYLPFISDAVSTAIRQCLRRSALNKVVSIVERPPSNLKRQLVRNRMYDRFCITPNCVVCPTGRPGDCMCSGVIHLITCIGCGAEYIGETSRPLCARIREHMDGKGRSRLTTPLGSHRKFQHDGENFEVNVKILAQEPETSARKTLEALWIRAKNPKMNRKEECLSMTRELDPYLDLLF</sequence>
<evidence type="ECO:0000256" key="2">
    <source>
        <dbReference type="SAM" id="SignalP"/>
    </source>
</evidence>
<dbReference type="SUPFAM" id="SSF56672">
    <property type="entry name" value="DNA/RNA polymerases"/>
    <property type="match status" value="1"/>
</dbReference>
<dbReference type="Pfam" id="PF00078">
    <property type="entry name" value="RVT_1"/>
    <property type="match status" value="1"/>
</dbReference>
<dbReference type="InterPro" id="IPR042089">
    <property type="entry name" value="Peptidase_M13_dom_2"/>
</dbReference>
<dbReference type="Pfam" id="PF05649">
    <property type="entry name" value="Peptidase_M13_N"/>
    <property type="match status" value="1"/>
</dbReference>
<dbReference type="OrthoDB" id="5831138at2759"/>
<dbReference type="AlphaFoldDB" id="A0A016TF32"/>
<dbReference type="STRING" id="53326.A0A016TF32"/>
<feature type="domain" description="Peptidase M13 N-terminal" evidence="4">
    <location>
        <begin position="50"/>
        <end position="194"/>
    </location>
</feature>
<comment type="caution">
    <text evidence="6">The sequence shown here is derived from an EMBL/GenBank/DDBJ whole genome shotgun (WGS) entry which is preliminary data.</text>
</comment>
<evidence type="ECO:0000313" key="6">
    <source>
        <dbReference type="EMBL" id="EYC01321.1"/>
    </source>
</evidence>
<dbReference type="InterPro" id="IPR000718">
    <property type="entry name" value="Peptidase_M13"/>
</dbReference>
<dbReference type="InterPro" id="IPR058912">
    <property type="entry name" value="HTH_animal"/>
</dbReference>
<accession>A0A016TF32</accession>
<evidence type="ECO:0000259" key="4">
    <source>
        <dbReference type="Pfam" id="PF05649"/>
    </source>
</evidence>
<dbReference type="SUPFAM" id="SSF55486">
    <property type="entry name" value="Metalloproteases ('zincins'), catalytic domain"/>
    <property type="match status" value="1"/>
</dbReference>
<comment type="similarity">
    <text evidence="1">Belongs to the peptidase M13 family.</text>
</comment>
<feature type="domain" description="Reverse transcriptase" evidence="3">
    <location>
        <begin position="241"/>
        <end position="403"/>
    </location>
</feature>
<dbReference type="PROSITE" id="PS51885">
    <property type="entry name" value="NEPRILYSIN"/>
    <property type="match status" value="1"/>
</dbReference>
<evidence type="ECO:0000313" key="7">
    <source>
        <dbReference type="Proteomes" id="UP000024635"/>
    </source>
</evidence>
<feature type="chain" id="PRO_5013243623" evidence="2">
    <location>
        <begin position="16"/>
        <end position="699"/>
    </location>
</feature>
<dbReference type="InterPro" id="IPR024079">
    <property type="entry name" value="MetalloPept_cat_dom_sf"/>
</dbReference>
<keyword evidence="7" id="KW-1185">Reference proteome</keyword>
<gene>
    <name evidence="6" type="primary">Acey_s0108.g40</name>
    <name evidence="6" type="ORF">Y032_0108g40</name>
</gene>
<reference evidence="7" key="1">
    <citation type="journal article" date="2015" name="Nat. Genet.">
        <title>The genome and transcriptome of the zoonotic hookworm Ancylostoma ceylanicum identify infection-specific gene families.</title>
        <authorList>
            <person name="Schwarz E.M."/>
            <person name="Hu Y."/>
            <person name="Antoshechkin I."/>
            <person name="Miller M.M."/>
            <person name="Sternberg P.W."/>
            <person name="Aroian R.V."/>
        </authorList>
    </citation>
    <scope>NUCLEOTIDE SEQUENCE</scope>
    <source>
        <strain evidence="7">HY135</strain>
    </source>
</reference>
<dbReference type="Gene3D" id="3.40.390.10">
    <property type="entry name" value="Collagenase (Catalytic Domain)"/>
    <property type="match status" value="1"/>
</dbReference>
<evidence type="ECO:0000256" key="1">
    <source>
        <dbReference type="ARBA" id="ARBA00007357"/>
    </source>
</evidence>
<feature type="signal peptide" evidence="2">
    <location>
        <begin position="1"/>
        <end position="15"/>
    </location>
</feature>
<evidence type="ECO:0000259" key="3">
    <source>
        <dbReference type="Pfam" id="PF00078"/>
    </source>
</evidence>
<name>A0A016TF32_9BILA</name>
<dbReference type="PANTHER" id="PTHR21301:SF10">
    <property type="entry name" value="REVERSE TRANSCRIPTASE DOMAIN-CONTAINING PROTEIN"/>
    <property type="match status" value="1"/>
</dbReference>
<dbReference type="InterPro" id="IPR043502">
    <property type="entry name" value="DNA/RNA_pol_sf"/>
</dbReference>
<dbReference type="PANTHER" id="PTHR21301">
    <property type="entry name" value="REVERSE TRANSCRIPTASE"/>
    <property type="match status" value="1"/>
</dbReference>
<evidence type="ECO:0000259" key="5">
    <source>
        <dbReference type="Pfam" id="PF26215"/>
    </source>
</evidence>
<dbReference type="InterPro" id="IPR008753">
    <property type="entry name" value="Peptidase_M13_N"/>
</dbReference>
<dbReference type="Gene3D" id="1.10.1380.10">
    <property type="entry name" value="Neutral endopeptidase , domain2"/>
    <property type="match status" value="1"/>
</dbReference>
<organism evidence="6 7">
    <name type="scientific">Ancylostoma ceylanicum</name>
    <dbReference type="NCBI Taxonomy" id="53326"/>
    <lineage>
        <taxon>Eukaryota</taxon>
        <taxon>Metazoa</taxon>
        <taxon>Ecdysozoa</taxon>
        <taxon>Nematoda</taxon>
        <taxon>Chromadorea</taxon>
        <taxon>Rhabditida</taxon>
        <taxon>Rhabditina</taxon>
        <taxon>Rhabditomorpha</taxon>
        <taxon>Strongyloidea</taxon>
        <taxon>Ancylostomatidae</taxon>
        <taxon>Ancylostomatinae</taxon>
        <taxon>Ancylostoma</taxon>
    </lineage>
</organism>
<protein>
    <submittedName>
        <fullName evidence="6">Uncharacterized protein</fullName>
    </submittedName>
</protein>